<dbReference type="PANTHER" id="PTHR12143">
    <property type="entry name" value="PEPTIDE N-GLYCANASE PNGASE -RELATED"/>
    <property type="match status" value="1"/>
</dbReference>
<name>A0ABP7C462_9ACTN</name>
<feature type="region of interest" description="Disordered" evidence="1">
    <location>
        <begin position="87"/>
        <end position="119"/>
    </location>
</feature>
<organism evidence="4 5">
    <name type="scientific">Nonomuraea antimicrobica</name>
    <dbReference type="NCBI Taxonomy" id="561173"/>
    <lineage>
        <taxon>Bacteria</taxon>
        <taxon>Bacillati</taxon>
        <taxon>Actinomycetota</taxon>
        <taxon>Actinomycetes</taxon>
        <taxon>Streptosporangiales</taxon>
        <taxon>Streptosporangiaceae</taxon>
        <taxon>Nonomuraea</taxon>
    </lineage>
</organism>
<dbReference type="Gene3D" id="2.60.120.260">
    <property type="entry name" value="Galactose-binding domain-like"/>
    <property type="match status" value="2"/>
</dbReference>
<dbReference type="InterPro" id="IPR000421">
    <property type="entry name" value="FA58C"/>
</dbReference>
<gene>
    <name evidence="4" type="ORF">GCM10022224_045060</name>
</gene>
<keyword evidence="5" id="KW-1185">Reference proteome</keyword>
<dbReference type="Pfam" id="PF17678">
    <property type="entry name" value="Glyco_hydro_92N"/>
    <property type="match status" value="1"/>
</dbReference>
<dbReference type="Pfam" id="PF07971">
    <property type="entry name" value="Glyco_hydro_92"/>
    <property type="match status" value="1"/>
</dbReference>
<sequence>MKRPLLTAVLCPVVALLLATPAAYALTSSSGSDPVPNPGPSGTPAPGPSSSPPPDPGPAEPAPSTEELRRAALDGQSLAKAEGAAFATSFEPGDPQPTWLNTAEKSRDTTGTLPGGIEGSISDQVARVSASGEYASAGEVKENLADGDANTKWLVFTATGWAQYTLYAPVAVVHYALTSADDSPERDPRDWQLQGSQDGQTWTTLDTRTGETFTARHQRKEYRFPGTTAYAHYRLNVTRIGGGSTLQLAEWELSDGRSGPRPPSDMRSQIGTGPTGGFVSKPRAGFTGLRALQYAGSTTGQNGGHSWNKVFEVDLPVTSATELSYVVFPEFTAADLRYPSTYVSVDLAFADGTYLSDLKAVDQHGVRLSPRAQGESKTLYADQWNFKHSRIGEVARGKRISRILVAYDSPAGQAGFRGWVDDIKIVSERRREPYEGREERQAGLTQYVSTTRGTHSTGGFSRGNNFPATAVPHGFNFWTPMTNAGSTSWLYEYHRANNAANQPEIQAFTAGHEPSPWMGDRQTFQFMPSAAEGTPDPSRTARALAFRHEREIARPHLYAVTFDNGLTTEIAPTDHAALARFTFPGDAAKLVFDNVNNDGGLTLDTANGVVTGYSDVRSDLSTGATRMFYHAVFDRPVTGGGRLTGQGRDNVLGYLSFDAGQSRTVSMRIASSLISVEQARRNLELEIAASDTLETVGERARRAWEAKLGVIEVEGATRDQLVTLYSNLYRLFLYPNSGFENTGTAAAPVYRHAVQSSTTTPPSTPTHTGAPVADGKVYVNNGFWDTYRTTWPAYALLTPEAAGEMVDGFVRQYEDGGWIARWSSPGYADLMVGTSSDVAFADAYLKGVGGFDAEKAYEAAVKNATVAPPTRHVGRKGLPTSVFLGYTSVESTGEAMSWALDGYINDFGIANMAKALAERATGAERARYLEEHEYFRNRALNYVHLFDPAAGFFQGRAADGSFRRTPDAYDPRTWGFDYTETNGWNMAFHVPQDGRGLANLYGGADALAAKLDTFFATPETALFPGSYGGIIHEMREARDVRMGQYGHSNQPSHHIPYMYDYAGQPWKTQAKVREALSRLYLGSEIGQGYPGDEDNGEMSAWQIFGALGFYPLQMGSPAYAIGSPLFDKATVRLENGKKLVIRARDNSARNVYVQGLKVNGKAYGKTYLPHELITKGGELEFEMGPRPSRWGTGKDAAPPSITRDDRVPAPLHDVTGPGRGTATGAGGADVSALFDDDSATRAALPAWVRYSFTGEREARFYTLTCGAGQPGEDPTGWVLEGSADGASWTVLDERSGQGFAWRSQTRPFKIAKPGAYAHYRIRFIGGTSLAEIELLAPAPPDTSPLVVEAAPALAGAGETVPIPVKVSNHGARPADGRLTATGPEGWTIQPAAADFGPVAPGASQTVTFQVAVPGTAAPGAYPVRFSAASGQGPATEQATVSVLGDTVQFTPGTAAEEPWLLEEGGSQLDGEVFDGRARFTDGDRHAVYRFALPGQVSGGSLTLDIGNQFLVQVSADNQTWRTVLEETGNVRDLSNREPRTLDLADLRGQGDTFYLRLGDSRPADGWGSWLARVRLDLRRTPA</sequence>
<comment type="caution">
    <text evidence="4">The sequence shown here is derived from an EMBL/GenBank/DDBJ whole genome shotgun (WGS) entry which is preliminary data.</text>
</comment>
<evidence type="ECO:0000259" key="3">
    <source>
        <dbReference type="PROSITE" id="PS50022"/>
    </source>
</evidence>
<dbReference type="RefSeq" id="WP_344881268.1">
    <property type="nucleotide sequence ID" value="NZ_BAAAZP010000087.1"/>
</dbReference>
<proteinExistence type="predicted"/>
<dbReference type="InterPro" id="IPR008928">
    <property type="entry name" value="6-hairpin_glycosidase_sf"/>
</dbReference>
<evidence type="ECO:0000256" key="1">
    <source>
        <dbReference type="SAM" id="MobiDB-lite"/>
    </source>
</evidence>
<dbReference type="SUPFAM" id="SSF49785">
    <property type="entry name" value="Galactose-binding domain-like"/>
    <property type="match status" value="1"/>
</dbReference>
<dbReference type="PANTHER" id="PTHR12143:SF43">
    <property type="entry name" value="PUTATIVE-RELATED"/>
    <property type="match status" value="1"/>
</dbReference>
<feature type="chain" id="PRO_5045793620" evidence="2">
    <location>
        <begin position="26"/>
        <end position="1582"/>
    </location>
</feature>
<feature type="region of interest" description="Disordered" evidence="1">
    <location>
        <begin position="26"/>
        <end position="67"/>
    </location>
</feature>
<dbReference type="Gene3D" id="2.70.98.10">
    <property type="match status" value="1"/>
</dbReference>
<dbReference type="Gene3D" id="1.20.1610.10">
    <property type="entry name" value="alpha-1,2-mannosidases domains"/>
    <property type="match status" value="1"/>
</dbReference>
<feature type="region of interest" description="Disordered" evidence="1">
    <location>
        <begin position="1186"/>
        <end position="1224"/>
    </location>
</feature>
<dbReference type="InterPro" id="IPR005887">
    <property type="entry name" value="GH92_a_mannosidase_put"/>
</dbReference>
<dbReference type="GO" id="GO:0016787">
    <property type="term" value="F:hydrolase activity"/>
    <property type="evidence" value="ECO:0007669"/>
    <property type="project" value="UniProtKB-KW"/>
</dbReference>
<keyword evidence="2" id="KW-0732">Signal</keyword>
<feature type="signal peptide" evidence="2">
    <location>
        <begin position="1"/>
        <end position="25"/>
    </location>
</feature>
<dbReference type="InterPro" id="IPR018905">
    <property type="entry name" value="A-galactase_NEW3"/>
</dbReference>
<dbReference type="InterPro" id="IPR041371">
    <property type="entry name" value="GH92_N"/>
</dbReference>
<protein>
    <submittedName>
        <fullName evidence="4">GH92 family glycosyl hydrolase</fullName>
    </submittedName>
</protein>
<dbReference type="SUPFAM" id="SSF48208">
    <property type="entry name" value="Six-hairpin glycosidases"/>
    <property type="match status" value="1"/>
</dbReference>
<evidence type="ECO:0000313" key="4">
    <source>
        <dbReference type="EMBL" id="GAA3675865.1"/>
    </source>
</evidence>
<dbReference type="NCBIfam" id="TIGR01180">
    <property type="entry name" value="aman2_put"/>
    <property type="match status" value="1"/>
</dbReference>
<feature type="compositionally biased region" description="Pro residues" evidence="1">
    <location>
        <begin position="35"/>
        <end position="61"/>
    </location>
</feature>
<keyword evidence="4" id="KW-0378">Hydrolase</keyword>
<dbReference type="InterPro" id="IPR012939">
    <property type="entry name" value="Glyco_hydro_92"/>
</dbReference>
<dbReference type="Pfam" id="PF10633">
    <property type="entry name" value="NPCBM_assoc"/>
    <property type="match status" value="1"/>
</dbReference>
<reference evidence="5" key="1">
    <citation type="journal article" date="2019" name="Int. J. Syst. Evol. Microbiol.">
        <title>The Global Catalogue of Microorganisms (GCM) 10K type strain sequencing project: providing services to taxonomists for standard genome sequencing and annotation.</title>
        <authorList>
            <consortium name="The Broad Institute Genomics Platform"/>
            <consortium name="The Broad Institute Genome Sequencing Center for Infectious Disease"/>
            <person name="Wu L."/>
            <person name="Ma J."/>
        </authorList>
    </citation>
    <scope>NUCLEOTIDE SEQUENCE [LARGE SCALE GENOMIC DNA]</scope>
    <source>
        <strain evidence="5">JCM 16904</strain>
    </source>
</reference>
<dbReference type="Proteomes" id="UP001500902">
    <property type="component" value="Unassembled WGS sequence"/>
</dbReference>
<evidence type="ECO:0000313" key="5">
    <source>
        <dbReference type="Proteomes" id="UP001500902"/>
    </source>
</evidence>
<accession>A0ABP7C462</accession>
<dbReference type="InterPro" id="IPR050883">
    <property type="entry name" value="PNGase"/>
</dbReference>
<dbReference type="EMBL" id="BAAAZP010000087">
    <property type="protein sequence ID" value="GAA3675865.1"/>
    <property type="molecule type" value="Genomic_DNA"/>
</dbReference>
<feature type="region of interest" description="Disordered" evidence="1">
    <location>
        <begin position="180"/>
        <end position="200"/>
    </location>
</feature>
<feature type="domain" description="F5/8 type C" evidence="3">
    <location>
        <begin position="110"/>
        <end position="256"/>
    </location>
</feature>
<dbReference type="PROSITE" id="PS50022">
    <property type="entry name" value="FA58C_3"/>
    <property type="match status" value="1"/>
</dbReference>
<dbReference type="Gene3D" id="1.20.1050.60">
    <property type="entry name" value="alpha-1,2-mannosidase"/>
    <property type="match status" value="1"/>
</dbReference>
<dbReference type="InterPro" id="IPR014718">
    <property type="entry name" value="GH-type_carb-bd"/>
</dbReference>
<dbReference type="Gene3D" id="2.60.40.10">
    <property type="entry name" value="Immunoglobulins"/>
    <property type="match status" value="1"/>
</dbReference>
<dbReference type="Gene3D" id="3.30.2080.10">
    <property type="entry name" value="GH92 mannosidase domain"/>
    <property type="match status" value="1"/>
</dbReference>
<dbReference type="InterPro" id="IPR008979">
    <property type="entry name" value="Galactose-bd-like_sf"/>
</dbReference>
<dbReference type="InterPro" id="IPR013783">
    <property type="entry name" value="Ig-like_fold"/>
</dbReference>
<evidence type="ECO:0000256" key="2">
    <source>
        <dbReference type="SAM" id="SignalP"/>
    </source>
</evidence>
<dbReference type="Pfam" id="PF00754">
    <property type="entry name" value="F5_F8_type_C"/>
    <property type="match status" value="1"/>
</dbReference>
<feature type="region of interest" description="Disordered" evidence="1">
    <location>
        <begin position="254"/>
        <end position="279"/>
    </location>
</feature>